<sequence length="701" mass="78572">MGSCGSSLNCNKCYSNEPIDGCDTEIEINPDIAGLGVLISFLFGAFGLSFVIVWGYFNKCLPLDVLSCTDQYALQLLKKRRQSFVEADLQFEPTPKQKRRTQIIVGFITVLSDQQLVTGVAILIAGLASRCRISFYEFNIVTYLAYFATFTHALSLRVLQSHLFVRKLVRDCRVIFTIGFLVIFSFSFVINTVSTRFDDVVNKDSLNVGNVVQCLFEASRFGKTVQFDLVESIVILGILLFNHVTAIAGLYFEPDMDPLAMLLKSFYARGLRFRGFSSKNASTIVIKAESKYEAWLRPPSAITKDVSISINPPTTTMGNCGSSLDCAACGNIRSDGKCAKDLKLNADIAGIGVLVSFYFSALAVFLVVIWGYLTATLPTGLLQETDQHALKLLKRPFKRNKRHVGAEIPIPVQTSRRQGRSDVLVSFIKMLSDQQLITGLSILIAALSSQCVISQREWHIVTSLAYFSATTHSLSLDVLRNYLVEHIWVRYCRITFTLIFLVFFTFAFLVDHLPAWQDQIIHCLLLDWRSQPGLLQISTLMINVVPVLIILWGKHLSVMARLVAPEAIHHRHVTTKMVDRMSMYFWSWTNDISTSESADIVADARRLYGIAIRPSNTKTRISVWYFLEQYHEAYLSELPVWAFQFAYGTTNTIQAVWGVDAWGTDVEDETTALGFGQVVAIGLLVLPLITLTELVNAKHIV</sequence>
<feature type="transmembrane region" description="Helical" evidence="1">
    <location>
        <begin position="103"/>
        <end position="128"/>
    </location>
</feature>
<dbReference type="PANTHER" id="PTHR37577:SF1">
    <property type="entry name" value="INTEGRAL MEMBRANE PROTEIN"/>
    <property type="match status" value="1"/>
</dbReference>
<comment type="caution">
    <text evidence="2">The sequence shown here is derived from an EMBL/GenBank/DDBJ whole genome shotgun (WGS) entry which is preliminary data.</text>
</comment>
<dbReference type="AlphaFoldDB" id="A0A8H7B278"/>
<reference evidence="2" key="1">
    <citation type="submission" date="2020-01" db="EMBL/GenBank/DDBJ databases">
        <authorList>
            <person name="Feng Z.H.Z."/>
        </authorList>
    </citation>
    <scope>NUCLEOTIDE SEQUENCE</scope>
    <source>
        <strain evidence="2">CBS107.38</strain>
    </source>
</reference>
<feature type="transmembrane region" description="Helical" evidence="1">
    <location>
        <begin position="534"/>
        <end position="552"/>
    </location>
</feature>
<dbReference type="Proteomes" id="UP000596902">
    <property type="component" value="Unassembled WGS sequence"/>
</dbReference>
<feature type="transmembrane region" description="Helical" evidence="1">
    <location>
        <begin position="171"/>
        <end position="190"/>
    </location>
</feature>
<dbReference type="EMBL" id="JAAABM010000021">
    <property type="protein sequence ID" value="KAF7671529.1"/>
    <property type="molecule type" value="Genomic_DNA"/>
</dbReference>
<feature type="transmembrane region" description="Helical" evidence="1">
    <location>
        <begin position="233"/>
        <end position="252"/>
    </location>
</feature>
<accession>A0A8H7B278</accession>
<proteinExistence type="predicted"/>
<feature type="transmembrane region" description="Helical" evidence="1">
    <location>
        <begin position="32"/>
        <end position="57"/>
    </location>
</feature>
<evidence type="ECO:0000313" key="2">
    <source>
        <dbReference type="EMBL" id="KAF7671529.1"/>
    </source>
</evidence>
<dbReference type="InterPro" id="IPR053018">
    <property type="entry name" value="Elsinochrome_Biosynth-Asso"/>
</dbReference>
<reference evidence="2" key="2">
    <citation type="submission" date="2020-08" db="EMBL/GenBank/DDBJ databases">
        <title>Draft Genome Sequence of Cumin Blight Pathogen Alternaria burnsii.</title>
        <authorList>
            <person name="Feng Z."/>
        </authorList>
    </citation>
    <scope>NUCLEOTIDE SEQUENCE</scope>
    <source>
        <strain evidence="2">CBS107.38</strain>
    </source>
</reference>
<name>A0A8H7B278_9PLEO</name>
<dbReference type="PANTHER" id="PTHR37577">
    <property type="entry name" value="INTEGRAL MEMBRANE PROTEIN"/>
    <property type="match status" value="1"/>
</dbReference>
<keyword evidence="1" id="KW-0812">Transmembrane</keyword>
<keyword evidence="1" id="KW-1133">Transmembrane helix</keyword>
<protein>
    <submittedName>
        <fullName evidence="2">Uncharacterized protein</fullName>
    </submittedName>
</protein>
<evidence type="ECO:0000313" key="3">
    <source>
        <dbReference type="Proteomes" id="UP000596902"/>
    </source>
</evidence>
<evidence type="ECO:0000256" key="1">
    <source>
        <dbReference type="SAM" id="Phobius"/>
    </source>
</evidence>
<feature type="transmembrane region" description="Helical" evidence="1">
    <location>
        <begin position="140"/>
        <end position="159"/>
    </location>
</feature>
<organism evidence="2 3">
    <name type="scientific">Alternaria burnsii</name>
    <dbReference type="NCBI Taxonomy" id="1187904"/>
    <lineage>
        <taxon>Eukaryota</taxon>
        <taxon>Fungi</taxon>
        <taxon>Dikarya</taxon>
        <taxon>Ascomycota</taxon>
        <taxon>Pezizomycotina</taxon>
        <taxon>Dothideomycetes</taxon>
        <taxon>Pleosporomycetidae</taxon>
        <taxon>Pleosporales</taxon>
        <taxon>Pleosporineae</taxon>
        <taxon>Pleosporaceae</taxon>
        <taxon>Alternaria</taxon>
        <taxon>Alternaria sect. Alternaria</taxon>
    </lineage>
</organism>
<feature type="transmembrane region" description="Helical" evidence="1">
    <location>
        <begin position="348"/>
        <end position="373"/>
    </location>
</feature>
<gene>
    <name evidence="2" type="ORF">GT037_010341</name>
</gene>
<keyword evidence="3" id="KW-1185">Reference proteome</keyword>
<dbReference type="RefSeq" id="XP_038781896.1">
    <property type="nucleotide sequence ID" value="XM_038935388.1"/>
</dbReference>
<feature type="transmembrane region" description="Helical" evidence="1">
    <location>
        <begin position="491"/>
        <end position="510"/>
    </location>
</feature>
<keyword evidence="1" id="KW-0472">Membrane</keyword>
<dbReference type="GeneID" id="62208566"/>